<comment type="caution">
    <text evidence="3">The sequence shown here is derived from an EMBL/GenBank/DDBJ whole genome shotgun (WGS) entry which is preliminary data.</text>
</comment>
<dbReference type="AlphaFoldDB" id="A0A401GP14"/>
<accession>A0A401GP14</accession>
<keyword evidence="2" id="KW-0812">Transmembrane</keyword>
<feature type="region of interest" description="Disordered" evidence="1">
    <location>
        <begin position="1"/>
        <end position="23"/>
    </location>
</feature>
<dbReference type="EMBL" id="BFAD01000005">
    <property type="protein sequence ID" value="GBE83965.1"/>
    <property type="molecule type" value="Genomic_DNA"/>
</dbReference>
<evidence type="ECO:0000313" key="4">
    <source>
        <dbReference type="Proteomes" id="UP000287166"/>
    </source>
</evidence>
<dbReference type="InParanoid" id="A0A401GP14"/>
<proteinExistence type="predicted"/>
<dbReference type="Proteomes" id="UP000287166">
    <property type="component" value="Unassembled WGS sequence"/>
</dbReference>
<dbReference type="OrthoDB" id="2972750at2759"/>
<reference evidence="3 4" key="1">
    <citation type="journal article" date="2018" name="Sci. Rep.">
        <title>Genome sequence of the cauliflower mushroom Sparassis crispa (Hanabiratake) and its association with beneficial usage.</title>
        <authorList>
            <person name="Kiyama R."/>
            <person name="Furutani Y."/>
            <person name="Kawaguchi K."/>
            <person name="Nakanishi T."/>
        </authorList>
    </citation>
    <scope>NUCLEOTIDE SEQUENCE [LARGE SCALE GENOMIC DNA]</scope>
</reference>
<name>A0A401GP14_9APHY</name>
<feature type="transmembrane region" description="Helical" evidence="2">
    <location>
        <begin position="28"/>
        <end position="52"/>
    </location>
</feature>
<evidence type="ECO:0000313" key="3">
    <source>
        <dbReference type="EMBL" id="GBE83965.1"/>
    </source>
</evidence>
<evidence type="ECO:0000256" key="1">
    <source>
        <dbReference type="SAM" id="MobiDB-lite"/>
    </source>
</evidence>
<keyword evidence="2" id="KW-0472">Membrane</keyword>
<gene>
    <name evidence="3" type="ORF">SCP_0510240</name>
</gene>
<evidence type="ECO:0000256" key="2">
    <source>
        <dbReference type="SAM" id="Phobius"/>
    </source>
</evidence>
<organism evidence="3 4">
    <name type="scientific">Sparassis crispa</name>
    <dbReference type="NCBI Taxonomy" id="139825"/>
    <lineage>
        <taxon>Eukaryota</taxon>
        <taxon>Fungi</taxon>
        <taxon>Dikarya</taxon>
        <taxon>Basidiomycota</taxon>
        <taxon>Agaricomycotina</taxon>
        <taxon>Agaricomycetes</taxon>
        <taxon>Polyporales</taxon>
        <taxon>Sparassidaceae</taxon>
        <taxon>Sparassis</taxon>
    </lineage>
</organism>
<keyword evidence="4" id="KW-1185">Reference proteome</keyword>
<dbReference type="GeneID" id="38780882"/>
<keyword evidence="2" id="KW-1133">Transmembrane helix</keyword>
<dbReference type="RefSeq" id="XP_027614878.1">
    <property type="nucleotide sequence ID" value="XM_027759077.1"/>
</dbReference>
<sequence>MSLTSSVAATPSASSSTSSPSSSHTNFYGFPLIILVVAVGLFAGVVLAMIALRRLHPRRLSMKEVDYVVIPELWEYVSIPDWADREGGRWADLFPLSASFFPDDPAEPVQYRSQKIQRSSRNPLAHLVQRLSRAHQTLITMMYGPDMRVQVGRPQQRASAKESKEARRGKLQVAVTIAMPGSGLFHADSITKTKDPTNAPEHMAEYCLGLTEIPWHVKHQI</sequence>
<protein>
    <submittedName>
        <fullName evidence="3">Uncharacterized protein</fullName>
    </submittedName>
</protein>